<dbReference type="HOGENOM" id="CLU_047530_0_1_9"/>
<protein>
    <recommendedName>
        <fullName evidence="3">HTH cro/C1-type domain-containing protein</fullName>
    </recommendedName>
</protein>
<accession>G9QGX2</accession>
<dbReference type="PANTHER" id="PTHR34475:SF1">
    <property type="entry name" value="CYTOSKELETON PROTEIN RODZ"/>
    <property type="match status" value="1"/>
</dbReference>
<feature type="region of interest" description="Disordered" evidence="1">
    <location>
        <begin position="138"/>
        <end position="196"/>
    </location>
</feature>
<dbReference type="AlphaFoldDB" id="G9QGX2"/>
<keyword evidence="2" id="KW-0472">Membrane</keyword>
<gene>
    <name evidence="4" type="ORF">HMPREF1015_01031</name>
</gene>
<dbReference type="GO" id="GO:0003677">
    <property type="term" value="F:DNA binding"/>
    <property type="evidence" value="ECO:0007669"/>
    <property type="project" value="InterPro"/>
</dbReference>
<evidence type="ECO:0000313" key="5">
    <source>
        <dbReference type="Proteomes" id="UP000011747"/>
    </source>
</evidence>
<dbReference type="PATRIC" id="fig|665952.3.peg.142"/>
<dbReference type="Proteomes" id="UP000011747">
    <property type="component" value="Unassembled WGS sequence"/>
</dbReference>
<dbReference type="SMART" id="SM00530">
    <property type="entry name" value="HTH_XRE"/>
    <property type="match status" value="1"/>
</dbReference>
<reference evidence="4 5" key="1">
    <citation type="submission" date="2011-09" db="EMBL/GenBank/DDBJ databases">
        <title>The Genome Sequence of Bacillus smithii 7_3_47FAA.</title>
        <authorList>
            <consortium name="The Broad Institute Genome Sequencing Platform"/>
            <person name="Earl A."/>
            <person name="Ward D."/>
            <person name="Feldgarden M."/>
            <person name="Gevers D."/>
            <person name="Daigneault M."/>
            <person name="Strauss J."/>
            <person name="Allen-Vercoe E."/>
            <person name="Young S.K."/>
            <person name="Zeng Q."/>
            <person name="Gargeya S."/>
            <person name="Fitzgerald M."/>
            <person name="Haas B."/>
            <person name="Abouelleil A."/>
            <person name="Alvarado L."/>
            <person name="Arachchi H.M."/>
            <person name="Berlin A."/>
            <person name="Brown A."/>
            <person name="Chapman S.B."/>
            <person name="Chen Z."/>
            <person name="Dunbar C."/>
            <person name="Freedman E."/>
            <person name="Gearin G."/>
            <person name="Goldberg J."/>
            <person name="Griggs A."/>
            <person name="Gujja S."/>
            <person name="Heiman D."/>
            <person name="Howarth C."/>
            <person name="Larson L."/>
            <person name="Lui A."/>
            <person name="MacDonald P.J.P."/>
            <person name="Montmayeur A."/>
            <person name="Murphy C."/>
            <person name="Neiman D."/>
            <person name="Pearson M."/>
            <person name="Priest M."/>
            <person name="Roberts A."/>
            <person name="Saif S."/>
            <person name="Shea T."/>
            <person name="Shenoy N."/>
            <person name="Sisk P."/>
            <person name="Stolte C."/>
            <person name="Sykes S."/>
            <person name="Wortman J."/>
            <person name="Nusbaum C."/>
            <person name="Birren B."/>
        </authorList>
    </citation>
    <scope>NUCLEOTIDE SEQUENCE [LARGE SCALE GENOMIC DNA]</scope>
    <source>
        <strain evidence="4 5">7_3_47FAA</strain>
    </source>
</reference>
<dbReference type="InterPro" id="IPR001387">
    <property type="entry name" value="Cro/C1-type_HTH"/>
</dbReference>
<dbReference type="Pfam" id="PF13413">
    <property type="entry name" value="HTH_25"/>
    <property type="match status" value="1"/>
</dbReference>
<dbReference type="RefSeq" id="WP_003352415.1">
    <property type="nucleotide sequence ID" value="NZ_JH414740.1"/>
</dbReference>
<comment type="caution">
    <text evidence="4">The sequence shown here is derived from an EMBL/GenBank/DDBJ whole genome shotgun (WGS) entry which is preliminary data.</text>
</comment>
<evidence type="ECO:0000259" key="3">
    <source>
        <dbReference type="PROSITE" id="PS50943"/>
    </source>
</evidence>
<dbReference type="EMBL" id="ACWF01000005">
    <property type="protein sequence ID" value="EHL79609.1"/>
    <property type="molecule type" value="Genomic_DNA"/>
</dbReference>
<dbReference type="PANTHER" id="PTHR34475">
    <property type="match status" value="1"/>
</dbReference>
<feature type="transmembrane region" description="Helical" evidence="2">
    <location>
        <begin position="110"/>
        <end position="131"/>
    </location>
</feature>
<dbReference type="InterPro" id="IPR025194">
    <property type="entry name" value="RodZ-like_C"/>
</dbReference>
<feature type="compositionally biased region" description="Basic and acidic residues" evidence="1">
    <location>
        <begin position="140"/>
        <end position="193"/>
    </location>
</feature>
<dbReference type="CDD" id="cd00093">
    <property type="entry name" value="HTH_XRE"/>
    <property type="match status" value="1"/>
</dbReference>
<dbReference type="Pfam" id="PF13464">
    <property type="entry name" value="RodZ_C"/>
    <property type="match status" value="1"/>
</dbReference>
<dbReference type="Gene3D" id="1.10.260.40">
    <property type="entry name" value="lambda repressor-like DNA-binding domains"/>
    <property type="match status" value="1"/>
</dbReference>
<dbReference type="PROSITE" id="PS50943">
    <property type="entry name" value="HTH_CROC1"/>
    <property type="match status" value="1"/>
</dbReference>
<keyword evidence="2" id="KW-1133">Transmembrane helix</keyword>
<dbReference type="SUPFAM" id="SSF47413">
    <property type="entry name" value="lambda repressor-like DNA-binding domains"/>
    <property type="match status" value="1"/>
</dbReference>
<feature type="domain" description="HTH cro/C1-type" evidence="3">
    <location>
        <begin position="8"/>
        <end position="41"/>
    </location>
</feature>
<sequence>MTELGNRLKEAREAKGLTLDDVQEMTKIQKRYLAGIEEGKYDLMPGKFYVRAFIKQYAEAVGLDAEKIFNEYKNEIPDSHEDEIPQRVTRIEPSSRRTVSGGSSGKFFDYLPKIIVAVFIIGAIFLVWALIPKGGGNEKSGNDHTVKVEQSKNVEPVKENSVSKKKETKKEAKKEEKTPKTDKKEANKKDQSELKAVQSSGRQTVYQLTNAKDFKISIASTGESWIQVTDESGKSYFSNLLRKGQTQTFDLKGHSQAKIVVGFAPATEIKVNGQTVQYKIPANQVVRQDIIIQNRTSAQ</sequence>
<keyword evidence="5" id="KW-1185">Reference proteome</keyword>
<evidence type="ECO:0000256" key="2">
    <source>
        <dbReference type="SAM" id="Phobius"/>
    </source>
</evidence>
<keyword evidence="2" id="KW-0812">Transmembrane</keyword>
<dbReference type="InterPro" id="IPR010982">
    <property type="entry name" value="Lambda_DNA-bd_dom_sf"/>
</dbReference>
<proteinExistence type="predicted"/>
<dbReference type="InterPro" id="IPR050400">
    <property type="entry name" value="Bact_Cytoskel_RodZ"/>
</dbReference>
<name>G9QGX2_9BACI</name>
<organism evidence="4 5">
    <name type="scientific">Bacillus smithii 7_3_47FAA</name>
    <dbReference type="NCBI Taxonomy" id="665952"/>
    <lineage>
        <taxon>Bacteria</taxon>
        <taxon>Bacillati</taxon>
        <taxon>Bacillota</taxon>
        <taxon>Bacilli</taxon>
        <taxon>Bacillales</taxon>
        <taxon>Bacillaceae</taxon>
        <taxon>Bacillus</taxon>
    </lineage>
</organism>
<evidence type="ECO:0000313" key="4">
    <source>
        <dbReference type="EMBL" id="EHL79609.1"/>
    </source>
</evidence>
<evidence type="ECO:0000256" key="1">
    <source>
        <dbReference type="SAM" id="MobiDB-lite"/>
    </source>
</evidence>